<dbReference type="InterPro" id="IPR005033">
    <property type="entry name" value="YEATS"/>
</dbReference>
<dbReference type="GO" id="GO:0006355">
    <property type="term" value="P:regulation of DNA-templated transcription"/>
    <property type="evidence" value="ECO:0007669"/>
    <property type="project" value="InterPro"/>
</dbReference>
<feature type="compositionally biased region" description="Low complexity" evidence="1">
    <location>
        <begin position="189"/>
        <end position="202"/>
    </location>
</feature>
<reference evidence="3" key="1">
    <citation type="submission" date="2012-07" db="EMBL/GenBank/DDBJ databases">
        <title>Bracovirus Evolution: Comparative Genomics of Multiple Viral and Proviral Genomes.</title>
        <authorList>
            <person name="Desjardins C.A."/>
            <person name="Gundersen-Rindal D.E."/>
            <person name="Hostetler J.B."/>
            <person name="Tallon L.J."/>
            <person name="Utterback T.R."/>
            <person name="Fuester R.W."/>
            <person name="Schatz M.C."/>
            <person name="Pedroni M.J."/>
            <person name="Fadrosh D.W."/>
            <person name="Haas B.J."/>
            <person name="Toms B.S."/>
            <person name="Chen D."/>
            <person name="Nene V."/>
        </authorList>
    </citation>
    <scope>NUCLEOTIDE SEQUENCE</scope>
</reference>
<organism evidence="3">
    <name type="scientific">Cotesia sesamiae Mombasa bracovirus</name>
    <dbReference type="NCBI Taxonomy" id="452649"/>
    <lineage>
        <taxon>Viruses</taxon>
        <taxon>Viruses incertae sedis</taxon>
        <taxon>Polydnaviriformidae</taxon>
        <taxon>Bracoviriform</taxon>
        <taxon>Cotesia sesamiae bracovirus</taxon>
    </lineage>
</organism>
<dbReference type="InterPro" id="IPR038704">
    <property type="entry name" value="YEAST_sf"/>
</dbReference>
<feature type="domain" description="YEATS" evidence="2">
    <location>
        <begin position="326"/>
        <end position="461"/>
    </location>
</feature>
<dbReference type="Gene3D" id="2.60.40.1970">
    <property type="entry name" value="YEATS domain"/>
    <property type="match status" value="1"/>
</dbReference>
<feature type="region of interest" description="Disordered" evidence="1">
    <location>
        <begin position="523"/>
        <end position="547"/>
    </location>
</feature>
<feature type="region of interest" description="Disordered" evidence="1">
    <location>
        <begin position="1"/>
        <end position="20"/>
    </location>
</feature>
<dbReference type="PANTHER" id="PTHR23195">
    <property type="entry name" value="YEATS DOMAIN"/>
    <property type="match status" value="1"/>
</dbReference>
<dbReference type="Pfam" id="PF22951">
    <property type="entry name" value="3HBD"/>
    <property type="match status" value="1"/>
</dbReference>
<evidence type="ECO:0000313" key="3">
    <source>
        <dbReference type="EMBL" id="AFN42302.1"/>
    </source>
</evidence>
<feature type="compositionally biased region" description="Polar residues" evidence="1">
    <location>
        <begin position="278"/>
        <end position="295"/>
    </location>
</feature>
<dbReference type="EMBL" id="EF710636">
    <property type="protein sequence ID" value="AFN42302.1"/>
    <property type="molecule type" value="Genomic_DNA"/>
</dbReference>
<name>I6XNK5_9VIRU</name>
<sequence length="951" mass="107545">MPISKVTSRSSDPQKTVPVSGIEVSQLASASSKSKCLKNKHDNVQDPDYAIAGPSRQQKTFEETALINKTKRINTIIEREFDRSINEKEKEILLINDRLHEAIRTLSLLRYAIISEFYNRKECQGGTNSDSKQARIHPAIKQIVGKAPRNLRNRGTDGLSAKSDSGASTSSTKPLSSQNGVPGPSHQDSQNSGQSINGISSNHQVPSENHQTLSGNHKNHQVPRQNHQFLSANHQNHHGPGHNNQVLSANHQNHQVPSQNHRNHEHLSSSHQRYQHPGLSTKSFQAPTSSTTKNPPSNPLKRKNNQEQTENLPKKLCPNTEPEFQRGDGFRETRVIVIGNISTPIPPMDRNDDKYTHKWQVYVREKDNDKISEYISKVIFQLHPSYKPNDVIEVDRAPFNLIRRGWGNFSLNVTLIFKNKANLPRAFVHNLTLDYVTETIYALKIFPVNYSLPTYESEESSSENEIDINENGDDTGGDSDNETVLTLTRKEVMSNIYLEHRYVNINSIGEFNKTINHTGIKSMKDINSRNNSSRSLKPGSGALGSARSQEISSIGKINQSKCVNGDKTNLLISSKAVCQPLEIKIPDINETMASAVKQVLVFNDKQIPLNFNKEKKQNINGNGVSILKKNVNGKNGITISINPAKSVMLNVPDTEPALKIVTGKRMKLVEKKKKDINYVLRLRDSFMELKETDVEKIVSFLAKRLPIVTPEAQDVEFKKSFPYVCQTVEEFLGFNVGKQRSVEWYRAKKIRNMLKFKVKKEEIWTTKEILLWCRFQGFTAMRPLMNSVKGEREEVNTCTESRELVEWIRKMKSSGEEKEQVDIIDIEGDDDDRDDDESGAVEENKGEFVRLEMNEEESKMNFFVNETARQVGVTLVEEEIEEGVRDAAASRVVAKAVECLLENLLRSSLSKAWERNNLKCPNVITINDVRKAIRQREEFDIFTNSGLGTTQ</sequence>
<feature type="compositionally biased region" description="Polar residues" evidence="1">
    <location>
        <begin position="203"/>
        <end position="221"/>
    </location>
</feature>
<feature type="compositionally biased region" description="Low complexity" evidence="1">
    <location>
        <begin position="160"/>
        <end position="173"/>
    </location>
</feature>
<evidence type="ECO:0000256" key="1">
    <source>
        <dbReference type="SAM" id="MobiDB-lite"/>
    </source>
</evidence>
<feature type="region of interest" description="Disordered" evidence="1">
    <location>
        <begin position="253"/>
        <end position="325"/>
    </location>
</feature>
<gene>
    <name evidence="3" type="ORF">Csm_BAC7.8</name>
</gene>
<dbReference type="InterPro" id="IPR055129">
    <property type="entry name" value="YEATS_dom"/>
</dbReference>
<protein>
    <recommendedName>
        <fullName evidence="2">YEATS domain-containing protein</fullName>
    </recommendedName>
</protein>
<proteinExistence type="predicted"/>
<feature type="compositionally biased region" description="Acidic residues" evidence="1">
    <location>
        <begin position="456"/>
        <end position="481"/>
    </location>
</feature>
<feature type="compositionally biased region" description="Polar residues" evidence="1">
    <location>
        <begin position="1"/>
        <end position="14"/>
    </location>
</feature>
<accession>I6XNK5</accession>
<evidence type="ECO:0000259" key="2">
    <source>
        <dbReference type="PROSITE" id="PS51037"/>
    </source>
</evidence>
<feature type="region of interest" description="Disordered" evidence="1">
    <location>
        <begin position="456"/>
        <end position="482"/>
    </location>
</feature>
<dbReference type="CDD" id="cd16907">
    <property type="entry name" value="YEATS_YEATS2_like"/>
    <property type="match status" value="1"/>
</dbReference>
<feature type="region of interest" description="Disordered" evidence="1">
    <location>
        <begin position="142"/>
        <end position="221"/>
    </location>
</feature>
<dbReference type="PROSITE" id="PS51037">
    <property type="entry name" value="YEATS"/>
    <property type="match status" value="1"/>
</dbReference>
<dbReference type="Pfam" id="PF03366">
    <property type="entry name" value="YEATS"/>
    <property type="match status" value="1"/>
</dbReference>
<dbReference type="InterPro" id="IPR055127">
    <property type="entry name" value="YEATS2_3HBD"/>
</dbReference>